<dbReference type="InterPro" id="IPR039421">
    <property type="entry name" value="Type_1_exporter"/>
</dbReference>
<dbReference type="InterPro" id="IPR011527">
    <property type="entry name" value="ABC1_TM_dom"/>
</dbReference>
<dbReference type="AlphaFoldDB" id="A0AAU7XB16"/>
<dbReference type="GO" id="GO:0015421">
    <property type="term" value="F:ABC-type oligopeptide transporter activity"/>
    <property type="evidence" value="ECO:0007669"/>
    <property type="project" value="TreeGrafter"/>
</dbReference>
<dbReference type="RefSeq" id="WP_407049863.1">
    <property type="nucleotide sequence ID" value="NZ_CP158568.1"/>
</dbReference>
<feature type="transmembrane region" description="Helical" evidence="7">
    <location>
        <begin position="76"/>
        <end position="93"/>
    </location>
</feature>
<evidence type="ECO:0000259" key="9">
    <source>
        <dbReference type="PROSITE" id="PS50929"/>
    </source>
</evidence>
<comment type="subcellular location">
    <subcellularLocation>
        <location evidence="1">Cell membrane</location>
        <topology evidence="1">Multi-pass membrane protein</topology>
    </subcellularLocation>
</comment>
<dbReference type="PANTHER" id="PTHR43394:SF1">
    <property type="entry name" value="ATP-BINDING CASSETTE SUB-FAMILY B MEMBER 10, MITOCHONDRIAL"/>
    <property type="match status" value="1"/>
</dbReference>
<evidence type="ECO:0000256" key="7">
    <source>
        <dbReference type="SAM" id="Phobius"/>
    </source>
</evidence>
<evidence type="ECO:0000256" key="1">
    <source>
        <dbReference type="ARBA" id="ARBA00004651"/>
    </source>
</evidence>
<dbReference type="GO" id="GO:0005524">
    <property type="term" value="F:ATP binding"/>
    <property type="evidence" value="ECO:0007669"/>
    <property type="project" value="UniProtKB-KW"/>
</dbReference>
<dbReference type="SUPFAM" id="SSF52540">
    <property type="entry name" value="P-loop containing nucleoside triphosphate hydrolases"/>
    <property type="match status" value="1"/>
</dbReference>
<name>A0AAU7XB16_9HYPH</name>
<proteinExistence type="predicted"/>
<dbReference type="KEGG" id="mflg:ABS361_00210"/>
<evidence type="ECO:0000256" key="6">
    <source>
        <dbReference type="ARBA" id="ARBA00023136"/>
    </source>
</evidence>
<dbReference type="Gene3D" id="1.20.1560.10">
    <property type="entry name" value="ABC transporter type 1, transmembrane domain"/>
    <property type="match status" value="1"/>
</dbReference>
<protein>
    <submittedName>
        <fullName evidence="10">ABC transporter transmembrane domain-containing protein</fullName>
    </submittedName>
</protein>
<evidence type="ECO:0000256" key="5">
    <source>
        <dbReference type="ARBA" id="ARBA00022989"/>
    </source>
</evidence>
<dbReference type="InterPro" id="IPR003439">
    <property type="entry name" value="ABC_transporter-like_ATP-bd"/>
</dbReference>
<keyword evidence="5 7" id="KW-1133">Transmembrane helix</keyword>
<feature type="transmembrane region" description="Helical" evidence="7">
    <location>
        <begin position="42"/>
        <end position="64"/>
    </location>
</feature>
<dbReference type="SMART" id="SM00382">
    <property type="entry name" value="AAA"/>
    <property type="match status" value="1"/>
</dbReference>
<feature type="domain" description="ABC transporter" evidence="8">
    <location>
        <begin position="354"/>
        <end position="587"/>
    </location>
</feature>
<evidence type="ECO:0000256" key="2">
    <source>
        <dbReference type="ARBA" id="ARBA00022692"/>
    </source>
</evidence>
<keyword evidence="2 7" id="KW-0812">Transmembrane</keyword>
<gene>
    <name evidence="10" type="ORF">ABS361_00210</name>
</gene>
<dbReference type="PANTHER" id="PTHR43394">
    <property type="entry name" value="ATP-DEPENDENT PERMEASE MDL1, MITOCHONDRIAL"/>
    <property type="match status" value="1"/>
</dbReference>
<keyword evidence="6 7" id="KW-0472">Membrane</keyword>
<reference evidence="10" key="1">
    <citation type="submission" date="2024-06" db="EMBL/GenBank/DDBJ databases">
        <title>Methylostella associata gen. nov., sp. nov., a novel Ancalomicrobiaceae-affiliated facultatively methylotrophic bacteria that feed on methanotrophs of the genus Methylococcus.</title>
        <authorList>
            <person name="Saltykova V."/>
            <person name="Danilova O.V."/>
            <person name="Oshkin I.Y."/>
            <person name="Belova S.E."/>
            <person name="Pimenov N.V."/>
            <person name="Dedysh S.N."/>
        </authorList>
    </citation>
    <scope>NUCLEOTIDE SEQUENCE</scope>
    <source>
        <strain evidence="10">S20</strain>
    </source>
</reference>
<feature type="domain" description="ABC transmembrane type-1" evidence="9">
    <location>
        <begin position="42"/>
        <end position="321"/>
    </location>
</feature>
<dbReference type="GO" id="GO:0016887">
    <property type="term" value="F:ATP hydrolysis activity"/>
    <property type="evidence" value="ECO:0007669"/>
    <property type="project" value="InterPro"/>
</dbReference>
<evidence type="ECO:0000256" key="3">
    <source>
        <dbReference type="ARBA" id="ARBA00022741"/>
    </source>
</evidence>
<dbReference type="Pfam" id="PF00664">
    <property type="entry name" value="ABC_membrane"/>
    <property type="match status" value="1"/>
</dbReference>
<keyword evidence="3" id="KW-0547">Nucleotide-binding</keyword>
<dbReference type="Gene3D" id="3.40.50.300">
    <property type="entry name" value="P-loop containing nucleotide triphosphate hydrolases"/>
    <property type="match status" value="1"/>
</dbReference>
<accession>A0AAU7XB16</accession>
<feature type="transmembrane region" description="Helical" evidence="7">
    <location>
        <begin position="180"/>
        <end position="197"/>
    </location>
</feature>
<dbReference type="PROSITE" id="PS50929">
    <property type="entry name" value="ABC_TM1F"/>
    <property type="match status" value="1"/>
</dbReference>
<dbReference type="InterPro" id="IPR027417">
    <property type="entry name" value="P-loop_NTPase"/>
</dbReference>
<dbReference type="PROSITE" id="PS50893">
    <property type="entry name" value="ABC_TRANSPORTER_2"/>
    <property type="match status" value="1"/>
</dbReference>
<keyword evidence="4" id="KW-0067">ATP-binding</keyword>
<dbReference type="SUPFAM" id="SSF90123">
    <property type="entry name" value="ABC transporter transmembrane region"/>
    <property type="match status" value="1"/>
</dbReference>
<dbReference type="GO" id="GO:0005886">
    <property type="term" value="C:plasma membrane"/>
    <property type="evidence" value="ECO:0007669"/>
    <property type="project" value="UniProtKB-SubCell"/>
</dbReference>
<dbReference type="InterPro" id="IPR036640">
    <property type="entry name" value="ABC1_TM_sf"/>
</dbReference>
<evidence type="ECO:0000259" key="8">
    <source>
        <dbReference type="PROSITE" id="PS50893"/>
    </source>
</evidence>
<evidence type="ECO:0000313" key="10">
    <source>
        <dbReference type="EMBL" id="XBY44772.1"/>
    </source>
</evidence>
<dbReference type="Pfam" id="PF00005">
    <property type="entry name" value="ABC_tran"/>
    <property type="match status" value="1"/>
</dbReference>
<dbReference type="InterPro" id="IPR003593">
    <property type="entry name" value="AAA+_ATPase"/>
</dbReference>
<dbReference type="EMBL" id="CP158568">
    <property type="protein sequence ID" value="XBY44772.1"/>
    <property type="molecule type" value="Genomic_DNA"/>
</dbReference>
<sequence length="610" mass="65475">MLNFSGLSDRWRRLLGQFGIRRDELEAFGLQEARVLRLPRSVMAASIAINTLGLALPLSIMQVYDRVIPHSSGETLLALLSALIVVVIVDGALKIARAYMSAWVAARFTQVSMVSAFERVLYAPRAAFTADPPARHLQRLQAVQRLGDFYGGRSRLLLLDLPFVFLFLAVLALIGGWLVLVALAVVAAFAIATVHIGRKLRAAHESRDRQDAKIHDFLADALTGITTLKGHAMEPMLLRRFERLQRSAAEIDYEAIELAILSEAKVTALGNITMIAMVTVGAVLAIAGDMTIGTLSACTMLSGRAIQPILGAASLWNEVQKMRLGLDHVRELFALPEREHAIEAAAEPRAAPAVRILGLGHRIEDRTILEAGDIELPAGAITAFTGDDESGKATLLHLIAGEGRPTRGEIHIDGEEPGLYRTRHPGAIGIVAQNPVFFRGTILDNLTLFGDGPTADEARNAAAFVGVDRDIARLPSGYDMRLGEGVSETLPTGFLKRLAFARALALRPGLLLLDEPQAFLDQDADRQLLAALERLRGAVTIVMCTNRPSYLAMADRAWLCRGARITPLGGRAGARSDAAPSFAELMRGFGTAGAGAAGRAATAATEGPTP</sequence>
<evidence type="ECO:0000256" key="4">
    <source>
        <dbReference type="ARBA" id="ARBA00022840"/>
    </source>
</evidence>
<organism evidence="10">
    <name type="scientific">Methyloraptor flagellatus</name>
    <dbReference type="NCBI Taxonomy" id="3162530"/>
    <lineage>
        <taxon>Bacteria</taxon>
        <taxon>Pseudomonadati</taxon>
        <taxon>Pseudomonadota</taxon>
        <taxon>Alphaproteobacteria</taxon>
        <taxon>Hyphomicrobiales</taxon>
        <taxon>Ancalomicrobiaceae</taxon>
        <taxon>Methyloraptor</taxon>
    </lineage>
</organism>